<dbReference type="PANTHER" id="PTHR17204">
    <property type="entry name" value="PRE-MRNA PROCESSING PROTEIN PRP39-RELATED"/>
    <property type="match status" value="1"/>
</dbReference>
<evidence type="ECO:0000256" key="6">
    <source>
        <dbReference type="SAM" id="MobiDB-lite"/>
    </source>
</evidence>
<dbReference type="InterPro" id="IPR003107">
    <property type="entry name" value="HAT"/>
</dbReference>
<keyword evidence="4" id="KW-0508">mRNA splicing</keyword>
<dbReference type="EMBL" id="KZ998315">
    <property type="protein sequence ID" value="RKO86301.1"/>
    <property type="molecule type" value="Genomic_DNA"/>
</dbReference>
<evidence type="ECO:0000313" key="9">
    <source>
        <dbReference type="Proteomes" id="UP000269721"/>
    </source>
</evidence>
<feature type="compositionally biased region" description="Basic and acidic residues" evidence="6">
    <location>
        <begin position="26"/>
        <end position="48"/>
    </location>
</feature>
<feature type="compositionally biased region" description="Acidic residues" evidence="6">
    <location>
        <begin position="11"/>
        <end position="25"/>
    </location>
</feature>
<dbReference type="PANTHER" id="PTHR17204:SF25">
    <property type="entry name" value="RRM DOMAIN-CONTAINING PROTEIN"/>
    <property type="match status" value="1"/>
</dbReference>
<keyword evidence="5" id="KW-0539">Nucleus</keyword>
<proteinExistence type="predicted"/>
<evidence type="ECO:0000259" key="7">
    <source>
        <dbReference type="Pfam" id="PF05843"/>
    </source>
</evidence>
<dbReference type="Gene3D" id="1.25.40.10">
    <property type="entry name" value="Tetratricopeptide repeat domain"/>
    <property type="match status" value="2"/>
</dbReference>
<dbReference type="GO" id="GO:0005634">
    <property type="term" value="C:nucleus"/>
    <property type="evidence" value="ECO:0007669"/>
    <property type="project" value="UniProtKB-SubCell"/>
</dbReference>
<reference evidence="9" key="1">
    <citation type="journal article" date="2018" name="Nat. Microbiol.">
        <title>Leveraging single-cell genomics to expand the fungal tree of life.</title>
        <authorList>
            <person name="Ahrendt S.R."/>
            <person name="Quandt C.A."/>
            <person name="Ciobanu D."/>
            <person name="Clum A."/>
            <person name="Salamov A."/>
            <person name="Andreopoulos B."/>
            <person name="Cheng J.F."/>
            <person name="Woyke T."/>
            <person name="Pelin A."/>
            <person name="Henrissat B."/>
            <person name="Reynolds N.K."/>
            <person name="Benny G.L."/>
            <person name="Smith M.E."/>
            <person name="James T.Y."/>
            <person name="Grigoriev I.V."/>
        </authorList>
    </citation>
    <scope>NUCLEOTIDE SEQUENCE [LARGE SCALE GENOMIC DNA]</scope>
</reference>
<dbReference type="OrthoDB" id="360390at2759"/>
<protein>
    <recommendedName>
        <fullName evidence="7">Suppressor of forked domain-containing protein</fullName>
    </recommendedName>
</protein>
<dbReference type="SMART" id="SM00386">
    <property type="entry name" value="HAT"/>
    <property type="match status" value="5"/>
</dbReference>
<accession>A0A4P9W264</accession>
<keyword evidence="9" id="KW-1185">Reference proteome</keyword>
<gene>
    <name evidence="8" type="ORF">BDK51DRAFT_35367</name>
</gene>
<dbReference type="SUPFAM" id="SSF48452">
    <property type="entry name" value="TPR-like"/>
    <property type="match status" value="1"/>
</dbReference>
<dbReference type="AlphaFoldDB" id="A0A4P9W264"/>
<dbReference type="Pfam" id="PF05843">
    <property type="entry name" value="Suf"/>
    <property type="match status" value="1"/>
</dbReference>
<evidence type="ECO:0000256" key="2">
    <source>
        <dbReference type="ARBA" id="ARBA00022664"/>
    </source>
</evidence>
<evidence type="ECO:0000256" key="1">
    <source>
        <dbReference type="ARBA" id="ARBA00004123"/>
    </source>
</evidence>
<keyword evidence="2" id="KW-0507">mRNA processing</keyword>
<organism evidence="8 9">
    <name type="scientific">Blyttiomyces helicus</name>
    <dbReference type="NCBI Taxonomy" id="388810"/>
    <lineage>
        <taxon>Eukaryota</taxon>
        <taxon>Fungi</taxon>
        <taxon>Fungi incertae sedis</taxon>
        <taxon>Chytridiomycota</taxon>
        <taxon>Chytridiomycota incertae sedis</taxon>
        <taxon>Chytridiomycetes</taxon>
        <taxon>Chytridiomycetes incertae sedis</taxon>
        <taxon>Blyttiomyces</taxon>
    </lineage>
</organism>
<name>A0A4P9W264_9FUNG</name>
<feature type="region of interest" description="Disordered" evidence="6">
    <location>
        <begin position="1"/>
        <end position="48"/>
    </location>
</feature>
<dbReference type="GO" id="GO:0006397">
    <property type="term" value="P:mRNA processing"/>
    <property type="evidence" value="ECO:0007669"/>
    <property type="project" value="UniProtKB-KW"/>
</dbReference>
<dbReference type="GO" id="GO:0008380">
    <property type="term" value="P:RNA splicing"/>
    <property type="evidence" value="ECO:0007669"/>
    <property type="project" value="UniProtKB-KW"/>
</dbReference>
<evidence type="ECO:0000313" key="8">
    <source>
        <dbReference type="EMBL" id="RKO86301.1"/>
    </source>
</evidence>
<evidence type="ECO:0000256" key="4">
    <source>
        <dbReference type="ARBA" id="ARBA00023187"/>
    </source>
</evidence>
<keyword evidence="3" id="KW-0677">Repeat</keyword>
<sequence>MAKSGKRQLPQDEDPEDSSDLSDSDDSQHNEYDRDEGHHHGTPPSEKDLLEVKEKITANASDYEAHLLLISLLQRTDDFDALRLAREDMAKVFPLPEAVWSSWIRDEKRLATTPEEKLKVVALYERAVGDYLSVPIWLEYLSFLIEEYEDAKGGEEGGDGMDVDAAPWITPAVLREAFGKALNAAGFHFLQGNDIWKLMRDFEMSALEAAIATMRKLYLDRLKLPLTGLDEIFSEYSSFETRFDNAHYEELLKSANALVAVARKGVEERDVLERKLTHAGNGIDEFLAYIAYEKIKKSEPLRVRTIYERAVAVHCLDPRLWDAFICDMILLVKPTLMGLVDRALRNCGWSADLWATKLRLQGKFDEPKDIFDETFQKGLLAVSPLASLEESMKLLLARCEYFVRRAGGSLSIANLNQVPRRTRMLRMSELFIRSASTICGLYWGNVMPKLSLI</sequence>
<evidence type="ECO:0000256" key="5">
    <source>
        <dbReference type="ARBA" id="ARBA00023242"/>
    </source>
</evidence>
<evidence type="ECO:0000256" key="3">
    <source>
        <dbReference type="ARBA" id="ARBA00022737"/>
    </source>
</evidence>
<feature type="domain" description="Suppressor of forked" evidence="7">
    <location>
        <begin position="51"/>
        <end position="279"/>
    </location>
</feature>
<comment type="subcellular location">
    <subcellularLocation>
        <location evidence="1">Nucleus</location>
    </subcellularLocation>
</comment>
<dbReference type="Proteomes" id="UP000269721">
    <property type="component" value="Unassembled WGS sequence"/>
</dbReference>
<dbReference type="InterPro" id="IPR008847">
    <property type="entry name" value="Suf"/>
</dbReference>
<dbReference type="InterPro" id="IPR011990">
    <property type="entry name" value="TPR-like_helical_dom_sf"/>
</dbReference>